<keyword evidence="3 6" id="KW-1133">Transmembrane helix</keyword>
<comment type="subcellular location">
    <subcellularLocation>
        <location evidence="1">Membrane</location>
        <topology evidence="1">Multi-pass membrane protein</topology>
    </subcellularLocation>
</comment>
<evidence type="ECO:0000256" key="5">
    <source>
        <dbReference type="SAM" id="MobiDB-lite"/>
    </source>
</evidence>
<organism evidence="8 9">
    <name type="scientific">Nitzschia inconspicua</name>
    <dbReference type="NCBI Taxonomy" id="303405"/>
    <lineage>
        <taxon>Eukaryota</taxon>
        <taxon>Sar</taxon>
        <taxon>Stramenopiles</taxon>
        <taxon>Ochrophyta</taxon>
        <taxon>Bacillariophyta</taxon>
        <taxon>Bacillariophyceae</taxon>
        <taxon>Bacillariophycidae</taxon>
        <taxon>Bacillariales</taxon>
        <taxon>Bacillariaceae</taxon>
        <taxon>Nitzschia</taxon>
    </lineage>
</organism>
<feature type="region of interest" description="Disordered" evidence="5">
    <location>
        <begin position="42"/>
        <end position="64"/>
    </location>
</feature>
<dbReference type="AlphaFoldDB" id="A0A9K3KDV6"/>
<feature type="transmembrane region" description="Helical" evidence="6">
    <location>
        <begin position="447"/>
        <end position="470"/>
    </location>
</feature>
<feature type="transmembrane region" description="Helical" evidence="6">
    <location>
        <begin position="148"/>
        <end position="167"/>
    </location>
</feature>
<evidence type="ECO:0000259" key="7">
    <source>
        <dbReference type="PROSITE" id="PS50801"/>
    </source>
</evidence>
<feature type="transmembrane region" description="Helical" evidence="6">
    <location>
        <begin position="123"/>
        <end position="141"/>
    </location>
</feature>
<gene>
    <name evidence="8" type="ORF">IV203_006875</name>
</gene>
<name>A0A9K3KDV6_9STRA</name>
<keyword evidence="2 6" id="KW-0812">Transmembrane</keyword>
<dbReference type="OrthoDB" id="288203at2759"/>
<dbReference type="Proteomes" id="UP000693970">
    <property type="component" value="Unassembled WGS sequence"/>
</dbReference>
<keyword evidence="9" id="KW-1185">Reference proteome</keyword>
<feature type="transmembrane region" description="Helical" evidence="6">
    <location>
        <begin position="265"/>
        <end position="283"/>
    </location>
</feature>
<accession>A0A9K3KDV6</accession>
<dbReference type="NCBIfam" id="TIGR00815">
    <property type="entry name" value="sulP"/>
    <property type="match status" value="1"/>
</dbReference>
<sequence length="728" mass="79467">METPLTPTTASLSRIVWSSKFETALDEDPVFMRYRRQPVIVGDGDTSPATPATGGVDDDDESSSKKITQYCQDTILHRVVRQYKVGVHDYSWLKLRGDFLAGCTVAVMAVPLSMSYAKLAGLPAYFGLYTSMVPPIINPLLSTSRQVAVGPAALVCLILGTGLPALLEKEGLTMEEDDEAYTARYTMLAIQSSLLVGILFSVMGMCRLGFVTQLFLSRAVISGFTSGASVTIALSQLKYILGLTVQSSSRVQDLIKGLIQDASQFEWRTFLLGISGIIIIVICKQVSTRHPRCSWVQALGPFLVALLTISLTAGLDLESKGVQTVETIPKGLPSFTVDWWAPLAIGDLWLMVLSIAIVAYVQSFAISKRFAYKHGYEIDANQELLALGLTNIVGGMLNSFPCAGALGQSAVNDSIGAQSGVASMVSGVAVMMVLLFLTPVFDYMPLASLGAIVISYVISMFDYPEAIYLYKVHKSDLLVWLVAFCATIFLGVEYGLALAVGGSLLLVVYEASLPHTSMLGRVPGTSLFKNVKESPKTNDIASTIERYKGLVVVRINAPLLFFANAVPVRDKVRKYKNMAAQELLTETSQERQVESPPTIVDNEVEVTPTSTSVSVVQYIVLDLSPVTSMDTTAIHIMQDMYQTQQSDGTQLVFANVRHSLLEKFRKSGLFHDPSEETEIDQYDHPHFFSTTMDAVYWCLSEMDKEDKKGTVENAVETNNEQNGGADHV</sequence>
<evidence type="ECO:0000256" key="2">
    <source>
        <dbReference type="ARBA" id="ARBA00022692"/>
    </source>
</evidence>
<evidence type="ECO:0000256" key="6">
    <source>
        <dbReference type="SAM" id="Phobius"/>
    </source>
</evidence>
<dbReference type="Pfam" id="PF00916">
    <property type="entry name" value="Sulfate_transp"/>
    <property type="match status" value="1"/>
</dbReference>
<evidence type="ECO:0000256" key="4">
    <source>
        <dbReference type="ARBA" id="ARBA00023136"/>
    </source>
</evidence>
<dbReference type="CDD" id="cd07042">
    <property type="entry name" value="STAS_SulP_like_sulfate_transporter"/>
    <property type="match status" value="1"/>
</dbReference>
<evidence type="ECO:0000256" key="1">
    <source>
        <dbReference type="ARBA" id="ARBA00004141"/>
    </source>
</evidence>
<evidence type="ECO:0000313" key="9">
    <source>
        <dbReference type="Proteomes" id="UP000693970"/>
    </source>
</evidence>
<dbReference type="InterPro" id="IPR002645">
    <property type="entry name" value="STAS_dom"/>
</dbReference>
<feature type="transmembrane region" description="Helical" evidence="6">
    <location>
        <begin position="187"/>
        <end position="208"/>
    </location>
</feature>
<evidence type="ECO:0000256" key="3">
    <source>
        <dbReference type="ARBA" id="ARBA00022989"/>
    </source>
</evidence>
<keyword evidence="4 6" id="KW-0472">Membrane</keyword>
<evidence type="ECO:0000313" key="8">
    <source>
        <dbReference type="EMBL" id="KAG7341783.1"/>
    </source>
</evidence>
<feature type="transmembrane region" description="Helical" evidence="6">
    <location>
        <begin position="339"/>
        <end position="361"/>
    </location>
</feature>
<proteinExistence type="predicted"/>
<feature type="transmembrane region" description="Helical" evidence="6">
    <location>
        <begin position="99"/>
        <end position="117"/>
    </location>
</feature>
<comment type="caution">
    <text evidence="8">The sequence shown here is derived from an EMBL/GenBank/DDBJ whole genome shotgun (WGS) entry which is preliminary data.</text>
</comment>
<dbReference type="PROSITE" id="PS50801">
    <property type="entry name" value="STAS"/>
    <property type="match status" value="1"/>
</dbReference>
<dbReference type="InterPro" id="IPR001902">
    <property type="entry name" value="SLC26A/SulP_fam"/>
</dbReference>
<protein>
    <submittedName>
        <fullName evidence="8">Sulfate transporter</fullName>
    </submittedName>
</protein>
<dbReference type="GO" id="GO:0055085">
    <property type="term" value="P:transmembrane transport"/>
    <property type="evidence" value="ECO:0007669"/>
    <property type="project" value="InterPro"/>
</dbReference>
<dbReference type="Pfam" id="PF01740">
    <property type="entry name" value="STAS"/>
    <property type="match status" value="1"/>
</dbReference>
<dbReference type="PANTHER" id="PTHR11814">
    <property type="entry name" value="SULFATE TRANSPORTER"/>
    <property type="match status" value="1"/>
</dbReference>
<dbReference type="GO" id="GO:0016020">
    <property type="term" value="C:membrane"/>
    <property type="evidence" value="ECO:0007669"/>
    <property type="project" value="UniProtKB-SubCell"/>
</dbReference>
<feature type="transmembrane region" description="Helical" evidence="6">
    <location>
        <begin position="220"/>
        <end position="245"/>
    </location>
</feature>
<feature type="transmembrane region" description="Helical" evidence="6">
    <location>
        <begin position="421"/>
        <end position="441"/>
    </location>
</feature>
<reference evidence="8" key="2">
    <citation type="submission" date="2021-04" db="EMBL/GenBank/DDBJ databases">
        <authorList>
            <person name="Podell S."/>
        </authorList>
    </citation>
    <scope>NUCLEOTIDE SEQUENCE</scope>
    <source>
        <strain evidence="8">Hildebrandi</strain>
    </source>
</reference>
<dbReference type="InterPro" id="IPR011547">
    <property type="entry name" value="SLC26A/SulP_dom"/>
</dbReference>
<dbReference type="EMBL" id="JAGRRH010000025">
    <property type="protein sequence ID" value="KAG7341783.1"/>
    <property type="molecule type" value="Genomic_DNA"/>
</dbReference>
<feature type="transmembrane region" description="Helical" evidence="6">
    <location>
        <begin position="477"/>
        <end position="509"/>
    </location>
</feature>
<reference evidence="8" key="1">
    <citation type="journal article" date="2021" name="Sci. Rep.">
        <title>Diploid genomic architecture of Nitzschia inconspicua, an elite biomass production diatom.</title>
        <authorList>
            <person name="Oliver A."/>
            <person name="Podell S."/>
            <person name="Pinowska A."/>
            <person name="Traller J.C."/>
            <person name="Smith S.R."/>
            <person name="McClure R."/>
            <person name="Beliaev A."/>
            <person name="Bohutskyi P."/>
            <person name="Hill E.A."/>
            <person name="Rabines A."/>
            <person name="Zheng H."/>
            <person name="Allen L.Z."/>
            <person name="Kuo A."/>
            <person name="Grigoriev I.V."/>
            <person name="Allen A.E."/>
            <person name="Hazlebeck D."/>
            <person name="Allen E.E."/>
        </authorList>
    </citation>
    <scope>NUCLEOTIDE SEQUENCE</scope>
    <source>
        <strain evidence="8">Hildebrandi</strain>
    </source>
</reference>
<feature type="domain" description="STAS" evidence="7">
    <location>
        <begin position="540"/>
        <end position="698"/>
    </location>
</feature>
<feature type="transmembrane region" description="Helical" evidence="6">
    <location>
        <begin position="295"/>
        <end position="315"/>
    </location>
</feature>